<evidence type="ECO:0000313" key="7">
    <source>
        <dbReference type="EMBL" id="RKQ59103.1"/>
    </source>
</evidence>
<dbReference type="EMBL" id="RBIE01000007">
    <property type="protein sequence ID" value="RKQ59103.1"/>
    <property type="molecule type" value="Genomic_DNA"/>
</dbReference>
<dbReference type="GO" id="GO:0004540">
    <property type="term" value="F:RNA nuclease activity"/>
    <property type="evidence" value="ECO:0007669"/>
    <property type="project" value="InterPro"/>
</dbReference>
<keyword evidence="3" id="KW-0540">Nuclease</keyword>
<evidence type="ECO:0000256" key="6">
    <source>
        <dbReference type="ARBA" id="ARBA00024207"/>
    </source>
</evidence>
<name>A0A420W592_9BACT</name>
<dbReference type="GO" id="GO:0000166">
    <property type="term" value="F:nucleotide binding"/>
    <property type="evidence" value="ECO:0007669"/>
    <property type="project" value="UniProtKB-KW"/>
</dbReference>
<dbReference type="Gene3D" id="1.20.120.580">
    <property type="entry name" value="bsu32300-like"/>
    <property type="match status" value="1"/>
</dbReference>
<sequence>MKPAHPKVFLKHILQECEFLISNASNLSKEAFINDPILQRAFVRSLEIIGEAVKNLPKEFRNNYPQVPWKKIAGMRDVLIHEYFGVDYELVWDVVNNSIPALKEEITNILENLEEDNDLRLP</sequence>
<accession>A0A420W592</accession>
<keyword evidence="4" id="KW-0547">Nucleotide-binding</keyword>
<dbReference type="OrthoDB" id="9810538at2"/>
<comment type="caution">
    <text evidence="7">The sequence shown here is derived from an EMBL/GenBank/DDBJ whole genome shotgun (WGS) entry which is preliminary data.</text>
</comment>
<dbReference type="RefSeq" id="WP_121172075.1">
    <property type="nucleotide sequence ID" value="NZ_RBIE01000007.1"/>
</dbReference>
<organism evidence="7 8">
    <name type="scientific">Thermovibrio guaymasensis</name>
    <dbReference type="NCBI Taxonomy" id="240167"/>
    <lineage>
        <taxon>Bacteria</taxon>
        <taxon>Pseudomonadati</taxon>
        <taxon>Aquificota</taxon>
        <taxon>Aquificia</taxon>
        <taxon>Desulfurobacteriales</taxon>
        <taxon>Desulfurobacteriaceae</taxon>
        <taxon>Thermovibrio</taxon>
    </lineage>
</organism>
<comment type="similarity">
    <text evidence="6">Belongs to the HepT RNase toxin family.</text>
</comment>
<evidence type="ECO:0000256" key="2">
    <source>
        <dbReference type="ARBA" id="ARBA00022649"/>
    </source>
</evidence>
<dbReference type="GO" id="GO:0110001">
    <property type="term" value="C:toxin-antitoxin complex"/>
    <property type="evidence" value="ECO:0007669"/>
    <property type="project" value="InterPro"/>
</dbReference>
<keyword evidence="2" id="KW-1277">Toxin-antitoxin system</keyword>
<protein>
    <submittedName>
        <fullName evidence="7">Uncharacterized protein with HEPN domain</fullName>
    </submittedName>
</protein>
<dbReference type="GO" id="GO:0016787">
    <property type="term" value="F:hydrolase activity"/>
    <property type="evidence" value="ECO:0007669"/>
    <property type="project" value="UniProtKB-KW"/>
</dbReference>
<dbReference type="PANTHER" id="PTHR34139:SF1">
    <property type="entry name" value="RNASE MJ1380-RELATED"/>
    <property type="match status" value="1"/>
</dbReference>
<keyword evidence="1" id="KW-0597">Phosphoprotein</keyword>
<evidence type="ECO:0000256" key="4">
    <source>
        <dbReference type="ARBA" id="ARBA00022741"/>
    </source>
</evidence>
<dbReference type="InterPro" id="IPR051813">
    <property type="entry name" value="HepT_RNase_toxin"/>
</dbReference>
<evidence type="ECO:0000256" key="1">
    <source>
        <dbReference type="ARBA" id="ARBA00022553"/>
    </source>
</evidence>
<evidence type="ECO:0000313" key="8">
    <source>
        <dbReference type="Proteomes" id="UP000280881"/>
    </source>
</evidence>
<reference evidence="7 8" key="1">
    <citation type="submission" date="2018-10" db="EMBL/GenBank/DDBJ databases">
        <title>Genomic Encyclopedia of Type Strains, Phase IV (KMG-IV): sequencing the most valuable type-strain genomes for metagenomic binning, comparative biology and taxonomic classification.</title>
        <authorList>
            <person name="Goeker M."/>
        </authorList>
    </citation>
    <scope>NUCLEOTIDE SEQUENCE [LARGE SCALE GENOMIC DNA]</scope>
    <source>
        <strain evidence="7 8">DSM 15521</strain>
    </source>
</reference>
<dbReference type="Proteomes" id="UP000280881">
    <property type="component" value="Unassembled WGS sequence"/>
</dbReference>
<dbReference type="InterPro" id="IPR037038">
    <property type="entry name" value="HepT-like_sf"/>
</dbReference>
<dbReference type="Pfam" id="PF01934">
    <property type="entry name" value="HepT-like"/>
    <property type="match status" value="1"/>
</dbReference>
<keyword evidence="8" id="KW-1185">Reference proteome</keyword>
<dbReference type="PANTHER" id="PTHR34139">
    <property type="entry name" value="UPF0331 PROTEIN MJ0127"/>
    <property type="match status" value="1"/>
</dbReference>
<dbReference type="AlphaFoldDB" id="A0A420W592"/>
<proteinExistence type="inferred from homology"/>
<gene>
    <name evidence="7" type="ORF">C7457_1743</name>
</gene>
<dbReference type="InterPro" id="IPR008201">
    <property type="entry name" value="HepT-like"/>
</dbReference>
<keyword evidence="5" id="KW-0378">Hydrolase</keyword>
<evidence type="ECO:0000256" key="3">
    <source>
        <dbReference type="ARBA" id="ARBA00022722"/>
    </source>
</evidence>
<evidence type="ECO:0000256" key="5">
    <source>
        <dbReference type="ARBA" id="ARBA00022801"/>
    </source>
</evidence>